<evidence type="ECO:0000313" key="2">
    <source>
        <dbReference type="Proteomes" id="UP000636110"/>
    </source>
</evidence>
<dbReference type="Proteomes" id="UP000636110">
    <property type="component" value="Unassembled WGS sequence"/>
</dbReference>
<reference evidence="1 2" key="1">
    <citation type="submission" date="2019-11" db="EMBL/GenBank/DDBJ databases">
        <title>Description of Pedobacter sp. LMG 31462T.</title>
        <authorList>
            <person name="Carlier A."/>
            <person name="Qi S."/>
            <person name="Vandamme P."/>
        </authorList>
    </citation>
    <scope>NUCLEOTIDE SEQUENCE [LARGE SCALE GENOMIC DNA]</scope>
    <source>
        <strain evidence="1 2">LMG 31462</strain>
    </source>
</reference>
<proteinExistence type="predicted"/>
<evidence type="ECO:0000313" key="1">
    <source>
        <dbReference type="EMBL" id="MBB2147383.1"/>
    </source>
</evidence>
<keyword evidence="2" id="KW-1185">Reference proteome</keyword>
<gene>
    <name evidence="1" type="ORF">GM920_00525</name>
</gene>
<comment type="caution">
    <text evidence="1">The sequence shown here is derived from an EMBL/GenBank/DDBJ whole genome shotgun (WGS) entry which is preliminary data.</text>
</comment>
<name>A0ABR6EQ54_9SPHI</name>
<sequence length="33" mass="3627">MSTNEFSRRHFLKQTMMLSAAAALAPGLFSQSP</sequence>
<protein>
    <submittedName>
        <fullName evidence="1">Twin-arginine translocation signal domain-containing protein</fullName>
    </submittedName>
</protein>
<dbReference type="EMBL" id="WNXC01000001">
    <property type="protein sequence ID" value="MBB2147383.1"/>
    <property type="molecule type" value="Genomic_DNA"/>
</dbReference>
<accession>A0ABR6EQ54</accession>
<dbReference type="InterPro" id="IPR019546">
    <property type="entry name" value="TAT_signal_bac_arc"/>
</dbReference>
<dbReference type="InterPro" id="IPR006311">
    <property type="entry name" value="TAT_signal"/>
</dbReference>
<organism evidence="1 2">
    <name type="scientific">Pedobacter gandavensis</name>
    <dbReference type="NCBI Taxonomy" id="2679963"/>
    <lineage>
        <taxon>Bacteria</taxon>
        <taxon>Pseudomonadati</taxon>
        <taxon>Bacteroidota</taxon>
        <taxon>Sphingobacteriia</taxon>
        <taxon>Sphingobacteriales</taxon>
        <taxon>Sphingobacteriaceae</taxon>
        <taxon>Pedobacter</taxon>
    </lineage>
</organism>
<dbReference type="PROSITE" id="PS51318">
    <property type="entry name" value="TAT"/>
    <property type="match status" value="1"/>
</dbReference>
<dbReference type="NCBIfam" id="TIGR01409">
    <property type="entry name" value="TAT_signal_seq"/>
    <property type="match status" value="1"/>
</dbReference>